<name>A0A843VL27_COLES</name>
<protein>
    <submittedName>
        <fullName evidence="2">Uncharacterized protein</fullName>
    </submittedName>
</protein>
<sequence length="73" mass="7927">MCEKKWLTTCTTTSDLHKVEDPQTEPPCTSDTPRGQGTTHSGATTDGTKERVNATTVGCLQKTPRENPQNGNH</sequence>
<feature type="region of interest" description="Disordered" evidence="1">
    <location>
        <begin position="13"/>
        <end position="73"/>
    </location>
</feature>
<evidence type="ECO:0000313" key="3">
    <source>
        <dbReference type="Proteomes" id="UP000652761"/>
    </source>
</evidence>
<evidence type="ECO:0000313" key="2">
    <source>
        <dbReference type="EMBL" id="MQL97228.1"/>
    </source>
</evidence>
<keyword evidence="3" id="KW-1185">Reference proteome</keyword>
<dbReference type="AlphaFoldDB" id="A0A843VL27"/>
<reference evidence="2" key="1">
    <citation type="submission" date="2017-07" db="EMBL/GenBank/DDBJ databases">
        <title>Taro Niue Genome Assembly and Annotation.</title>
        <authorList>
            <person name="Atibalentja N."/>
            <person name="Keating K."/>
            <person name="Fields C.J."/>
        </authorList>
    </citation>
    <scope>NUCLEOTIDE SEQUENCE</scope>
    <source>
        <strain evidence="2">Niue_2</strain>
        <tissue evidence="2">Leaf</tissue>
    </source>
</reference>
<dbReference type="EMBL" id="NMUH01002019">
    <property type="protein sequence ID" value="MQL97228.1"/>
    <property type="molecule type" value="Genomic_DNA"/>
</dbReference>
<proteinExistence type="predicted"/>
<dbReference type="Proteomes" id="UP000652761">
    <property type="component" value="Unassembled WGS sequence"/>
</dbReference>
<gene>
    <name evidence="2" type="ORF">Taro_029918</name>
</gene>
<organism evidence="2 3">
    <name type="scientific">Colocasia esculenta</name>
    <name type="common">Wild taro</name>
    <name type="synonym">Arum esculentum</name>
    <dbReference type="NCBI Taxonomy" id="4460"/>
    <lineage>
        <taxon>Eukaryota</taxon>
        <taxon>Viridiplantae</taxon>
        <taxon>Streptophyta</taxon>
        <taxon>Embryophyta</taxon>
        <taxon>Tracheophyta</taxon>
        <taxon>Spermatophyta</taxon>
        <taxon>Magnoliopsida</taxon>
        <taxon>Liliopsida</taxon>
        <taxon>Araceae</taxon>
        <taxon>Aroideae</taxon>
        <taxon>Colocasieae</taxon>
        <taxon>Colocasia</taxon>
    </lineage>
</organism>
<feature type="compositionally biased region" description="Polar residues" evidence="1">
    <location>
        <begin position="26"/>
        <end position="46"/>
    </location>
</feature>
<evidence type="ECO:0000256" key="1">
    <source>
        <dbReference type="SAM" id="MobiDB-lite"/>
    </source>
</evidence>
<accession>A0A843VL27</accession>
<comment type="caution">
    <text evidence="2">The sequence shown here is derived from an EMBL/GenBank/DDBJ whole genome shotgun (WGS) entry which is preliminary data.</text>
</comment>